<comment type="caution">
    <text evidence="12">The sequence shown here is derived from an EMBL/GenBank/DDBJ whole genome shotgun (WGS) entry which is preliminary data.</text>
</comment>
<dbReference type="Gene3D" id="1.10.10.10">
    <property type="entry name" value="Winged helix-like DNA-binding domain superfamily/Winged helix DNA-binding domain"/>
    <property type="match status" value="1"/>
</dbReference>
<dbReference type="STRING" id="69332.A0A388LFS9"/>
<sequence>MSSAWGACETLVLAYSPGRRIEGVPWAGKRGGAYEGYEGCEGCLVRQKRRGRVIPPHGFSQLTIPFPSILSILTPTATSASTSKLTSTWRSQGKPRVLLITPCVETPFFGTWKRSSARTVASASASLQQGPRNRATMSQPEKAPSTRALDREEMDLAEITEKLRSGLEIKDRTYLLKTYKSCFVGSEAVAFMIKSGMVSSEEDGVHLGNLLMQQKVFHHVVKDHTFKNAYLFYRFAQDETERSHGKVAVDQQGEALSWLHFLKPKALWVDEAEAAAYQPKDRSGGSAEKASDLKDSDLQKAAEEIEVSPLDKYNVELLDNVHPVKWINPKPAGRYNLVVIGAGAGGLVTAAGAAGVSAKVALVEMNLLGGDCLNVGCVPSKALIKSAKVAATVRNPTAYGVDVKGEVSVDFPKVMERLRRLRAEISVNDSAKRFTEDLGVDVYFGRGEFKSPTTLEVAGEVLHFSKAVIATGATAAVPDIPGLDKVPYLTNSTVFNLTRLPARLGVIGAGPIGSELAQAFQRFGSKVVLLNRSKNFLGKEDRDAADIVQDQITKEGVDFRLGINLKSVELVSEADPDNGKFFPEIKVTFLDMGRETLEEVVVDALLVATGRKPNVAGLGLDKAGVKVDKNGVVVDDNLRTTQKNIFAVGDVCTVHFTTSITPQMDKSACPLLLLFLMEKFSNLLVPWVTYTEPEVAHVGLYEEDLKEAKTPYDVYMRQFKDVDRAIVDGETEGFVKFYTKKSTDQIIGATIVGTRAGDLISEVTLAIQSGIGLGRIATVIHPYPTCAEAIRQCGDAYNRTRLTPIVKAVFRKLMGAQR</sequence>
<dbReference type="SUPFAM" id="SSF51905">
    <property type="entry name" value="FAD/NAD(P)-binding domain"/>
    <property type="match status" value="1"/>
</dbReference>
<name>A0A388LFS9_CHABU</name>
<accession>A0A388LFS9</accession>
<dbReference type="GO" id="GO:0035556">
    <property type="term" value="P:intracellular signal transduction"/>
    <property type="evidence" value="ECO:0007669"/>
    <property type="project" value="InterPro"/>
</dbReference>
<dbReference type="Pfam" id="PF00610">
    <property type="entry name" value="DEP"/>
    <property type="match status" value="1"/>
</dbReference>
<reference evidence="12 13" key="1">
    <citation type="journal article" date="2018" name="Cell">
        <title>The Chara Genome: Secondary Complexity and Implications for Plant Terrestrialization.</title>
        <authorList>
            <person name="Nishiyama T."/>
            <person name="Sakayama H."/>
            <person name="Vries J.D."/>
            <person name="Buschmann H."/>
            <person name="Saint-Marcoux D."/>
            <person name="Ullrich K.K."/>
            <person name="Haas F.B."/>
            <person name="Vanderstraeten L."/>
            <person name="Becker D."/>
            <person name="Lang D."/>
            <person name="Vosolsobe S."/>
            <person name="Rombauts S."/>
            <person name="Wilhelmsson P.K.I."/>
            <person name="Janitza P."/>
            <person name="Kern R."/>
            <person name="Heyl A."/>
            <person name="Rumpler F."/>
            <person name="Villalobos L.I.A.C."/>
            <person name="Clay J.M."/>
            <person name="Skokan R."/>
            <person name="Toyoda A."/>
            <person name="Suzuki Y."/>
            <person name="Kagoshima H."/>
            <person name="Schijlen E."/>
            <person name="Tajeshwar N."/>
            <person name="Catarino B."/>
            <person name="Hetherington A.J."/>
            <person name="Saltykova A."/>
            <person name="Bonnot C."/>
            <person name="Breuninger H."/>
            <person name="Symeonidi A."/>
            <person name="Radhakrishnan G.V."/>
            <person name="Van Nieuwerburgh F."/>
            <person name="Deforce D."/>
            <person name="Chang C."/>
            <person name="Karol K.G."/>
            <person name="Hedrich R."/>
            <person name="Ulvskov P."/>
            <person name="Glockner G."/>
            <person name="Delwiche C.F."/>
            <person name="Petrasek J."/>
            <person name="Van de Peer Y."/>
            <person name="Friml J."/>
            <person name="Beilby M."/>
            <person name="Dolan L."/>
            <person name="Kohara Y."/>
            <person name="Sugano S."/>
            <person name="Fujiyama A."/>
            <person name="Delaux P.-M."/>
            <person name="Quint M."/>
            <person name="TheiBen G."/>
            <person name="Hagemann M."/>
            <person name="Harholt J."/>
            <person name="Dunand C."/>
            <person name="Zachgo S."/>
            <person name="Langdale J."/>
            <person name="Maumus F."/>
            <person name="Straeten D.V.D."/>
            <person name="Gould S.B."/>
            <person name="Rensing S.A."/>
        </authorList>
    </citation>
    <scope>NUCLEOTIDE SEQUENCE [LARGE SCALE GENOMIC DNA]</scope>
    <source>
        <strain evidence="12 13">S276</strain>
    </source>
</reference>
<evidence type="ECO:0000256" key="1">
    <source>
        <dbReference type="ARBA" id="ARBA00001974"/>
    </source>
</evidence>
<comment type="similarity">
    <text evidence="2 9">Belongs to the class-I pyridine nucleotide-disulfide oxidoreductase family.</text>
</comment>
<keyword evidence="3 9" id="KW-0285">Flavoprotein</keyword>
<dbReference type="InterPro" id="IPR036390">
    <property type="entry name" value="WH_DNA-bd_sf"/>
</dbReference>
<dbReference type="PROSITE" id="PS00076">
    <property type="entry name" value="PYRIDINE_REDOX_1"/>
    <property type="match status" value="1"/>
</dbReference>
<evidence type="ECO:0000259" key="11">
    <source>
        <dbReference type="PROSITE" id="PS50186"/>
    </source>
</evidence>
<evidence type="ECO:0000256" key="2">
    <source>
        <dbReference type="ARBA" id="ARBA00007532"/>
    </source>
</evidence>
<dbReference type="Gene3D" id="3.30.390.30">
    <property type="match status" value="1"/>
</dbReference>
<dbReference type="InterPro" id="IPR000591">
    <property type="entry name" value="DEP_dom"/>
</dbReference>
<dbReference type="Proteomes" id="UP000265515">
    <property type="component" value="Unassembled WGS sequence"/>
</dbReference>
<dbReference type="GO" id="GO:0003955">
    <property type="term" value="F:NAD(P)H dehydrogenase (quinone) activity"/>
    <property type="evidence" value="ECO:0007669"/>
    <property type="project" value="TreeGrafter"/>
</dbReference>
<evidence type="ECO:0000256" key="6">
    <source>
        <dbReference type="ARBA" id="ARBA00023002"/>
    </source>
</evidence>
<evidence type="ECO:0000256" key="3">
    <source>
        <dbReference type="ARBA" id="ARBA00022630"/>
    </source>
</evidence>
<dbReference type="Pfam" id="PF07992">
    <property type="entry name" value="Pyr_redox_2"/>
    <property type="match status" value="1"/>
</dbReference>
<evidence type="ECO:0000256" key="10">
    <source>
        <dbReference type="SAM" id="MobiDB-lite"/>
    </source>
</evidence>
<dbReference type="OrthoDB" id="361797at2759"/>
<dbReference type="Gene3D" id="3.50.50.60">
    <property type="entry name" value="FAD/NAD(P)-binding domain"/>
    <property type="match status" value="2"/>
</dbReference>
<dbReference type="InterPro" id="IPR023753">
    <property type="entry name" value="FAD/NAD-binding_dom"/>
</dbReference>
<dbReference type="GO" id="GO:0050660">
    <property type="term" value="F:flavin adenine dinucleotide binding"/>
    <property type="evidence" value="ECO:0007669"/>
    <property type="project" value="TreeGrafter"/>
</dbReference>
<dbReference type="PRINTS" id="PR00411">
    <property type="entry name" value="PNDRDTASEI"/>
</dbReference>
<dbReference type="SUPFAM" id="SSF46785">
    <property type="entry name" value="Winged helix' DNA-binding domain"/>
    <property type="match status" value="1"/>
</dbReference>
<feature type="region of interest" description="Disordered" evidence="10">
    <location>
        <begin position="120"/>
        <end position="148"/>
    </location>
</feature>
<keyword evidence="4 9" id="KW-0274">FAD</keyword>
<protein>
    <recommendedName>
        <fullName evidence="11">DEP domain-containing protein</fullName>
    </recommendedName>
</protein>
<dbReference type="InterPro" id="IPR012999">
    <property type="entry name" value="Pyr_OxRdtase_I_AS"/>
</dbReference>
<evidence type="ECO:0000256" key="4">
    <source>
        <dbReference type="ARBA" id="ARBA00022827"/>
    </source>
</evidence>
<dbReference type="FunFam" id="3.30.390.30:FF:000001">
    <property type="entry name" value="Dihydrolipoyl dehydrogenase"/>
    <property type="match status" value="1"/>
</dbReference>
<evidence type="ECO:0000256" key="7">
    <source>
        <dbReference type="ARBA" id="ARBA00023157"/>
    </source>
</evidence>
<dbReference type="PROSITE" id="PS50186">
    <property type="entry name" value="DEP"/>
    <property type="match status" value="1"/>
</dbReference>
<evidence type="ECO:0000256" key="9">
    <source>
        <dbReference type="RuleBase" id="RU003691"/>
    </source>
</evidence>
<keyword evidence="6 9" id="KW-0560">Oxidoreductase</keyword>
<feature type="compositionally biased region" description="Polar residues" evidence="10">
    <location>
        <begin position="127"/>
        <end position="139"/>
    </location>
</feature>
<dbReference type="InterPro" id="IPR016156">
    <property type="entry name" value="FAD/NAD-linked_Rdtase_dimer_sf"/>
</dbReference>
<keyword evidence="8 9" id="KW-0676">Redox-active center</keyword>
<keyword evidence="7" id="KW-1015">Disulfide bond</keyword>
<gene>
    <name evidence="12" type="ORF">CBR_g31840</name>
</gene>
<comment type="cofactor">
    <cofactor evidence="1">
        <name>FAD</name>
        <dbReference type="ChEBI" id="CHEBI:57692"/>
    </cofactor>
</comment>
<dbReference type="EMBL" id="BFEA01000366">
    <property type="protein sequence ID" value="GBG81164.1"/>
    <property type="molecule type" value="Genomic_DNA"/>
</dbReference>
<dbReference type="Gramene" id="GBG81164">
    <property type="protein sequence ID" value="GBG81164"/>
    <property type="gene ID" value="CBR_g31840"/>
</dbReference>
<dbReference type="GO" id="GO:0016668">
    <property type="term" value="F:oxidoreductase activity, acting on a sulfur group of donors, NAD(P) as acceptor"/>
    <property type="evidence" value="ECO:0007669"/>
    <property type="project" value="InterPro"/>
</dbReference>
<proteinExistence type="inferred from homology"/>
<dbReference type="SUPFAM" id="SSF55424">
    <property type="entry name" value="FAD/NAD-linked reductases, dimerisation (C-terminal) domain"/>
    <property type="match status" value="1"/>
</dbReference>
<evidence type="ECO:0000313" key="12">
    <source>
        <dbReference type="EMBL" id="GBG81164.1"/>
    </source>
</evidence>
<evidence type="ECO:0000256" key="5">
    <source>
        <dbReference type="ARBA" id="ARBA00022857"/>
    </source>
</evidence>
<evidence type="ECO:0000313" key="13">
    <source>
        <dbReference type="Proteomes" id="UP000265515"/>
    </source>
</evidence>
<keyword evidence="13" id="KW-1185">Reference proteome</keyword>
<dbReference type="Pfam" id="PF02852">
    <property type="entry name" value="Pyr_redox_dim"/>
    <property type="match status" value="1"/>
</dbReference>
<dbReference type="PANTHER" id="PTHR43014:SF2">
    <property type="entry name" value="MERCURIC REDUCTASE"/>
    <property type="match status" value="1"/>
</dbReference>
<dbReference type="PRINTS" id="PR00368">
    <property type="entry name" value="FADPNR"/>
</dbReference>
<evidence type="ECO:0000256" key="8">
    <source>
        <dbReference type="ARBA" id="ARBA00023284"/>
    </source>
</evidence>
<organism evidence="12 13">
    <name type="scientific">Chara braunii</name>
    <name type="common">Braun's stonewort</name>
    <dbReference type="NCBI Taxonomy" id="69332"/>
    <lineage>
        <taxon>Eukaryota</taxon>
        <taxon>Viridiplantae</taxon>
        <taxon>Streptophyta</taxon>
        <taxon>Charophyceae</taxon>
        <taxon>Charales</taxon>
        <taxon>Characeae</taxon>
        <taxon>Chara</taxon>
    </lineage>
</organism>
<dbReference type="SMART" id="SM00049">
    <property type="entry name" value="DEP"/>
    <property type="match status" value="1"/>
</dbReference>
<dbReference type="PANTHER" id="PTHR43014">
    <property type="entry name" value="MERCURIC REDUCTASE"/>
    <property type="match status" value="1"/>
</dbReference>
<dbReference type="NCBIfam" id="NF004991">
    <property type="entry name" value="PRK06370.1-3"/>
    <property type="match status" value="1"/>
</dbReference>
<dbReference type="CDD" id="cd04371">
    <property type="entry name" value="DEP"/>
    <property type="match status" value="1"/>
</dbReference>
<dbReference type="AlphaFoldDB" id="A0A388LFS9"/>
<dbReference type="InterPro" id="IPR004099">
    <property type="entry name" value="Pyr_nucl-diS_OxRdtase_dimer"/>
</dbReference>
<keyword evidence="5" id="KW-0521">NADP</keyword>
<dbReference type="InterPro" id="IPR036188">
    <property type="entry name" value="FAD/NAD-bd_sf"/>
</dbReference>
<feature type="domain" description="DEP" evidence="11">
    <location>
        <begin position="163"/>
        <end position="237"/>
    </location>
</feature>
<dbReference type="InterPro" id="IPR036388">
    <property type="entry name" value="WH-like_DNA-bd_sf"/>
</dbReference>